<feature type="compositionally biased region" description="Low complexity" evidence="1">
    <location>
        <begin position="10"/>
        <end position="19"/>
    </location>
</feature>
<dbReference type="AlphaFoldDB" id="A0A0V0IKE2"/>
<evidence type="ECO:0000313" key="3">
    <source>
        <dbReference type="EMBL" id="JAP32915.1"/>
    </source>
</evidence>
<dbReference type="PANTHER" id="PTHR31066">
    <property type="entry name" value="OS05G0427100 PROTEIN-RELATED"/>
    <property type="match status" value="1"/>
</dbReference>
<evidence type="ECO:0000259" key="2">
    <source>
        <dbReference type="SMART" id="SM00666"/>
    </source>
</evidence>
<proteinExistence type="predicted"/>
<dbReference type="EMBL" id="GEDG01005545">
    <property type="protein sequence ID" value="JAP32915.1"/>
    <property type="molecule type" value="Transcribed_RNA"/>
</dbReference>
<dbReference type="Gene3D" id="3.10.20.90">
    <property type="entry name" value="Phosphatidylinositol 3-kinase Catalytic Subunit, Chain A, domain 1"/>
    <property type="match status" value="1"/>
</dbReference>
<dbReference type="SUPFAM" id="SSF54277">
    <property type="entry name" value="CAD &amp; PB1 domains"/>
    <property type="match status" value="1"/>
</dbReference>
<evidence type="ECO:0000256" key="1">
    <source>
        <dbReference type="SAM" id="MobiDB-lite"/>
    </source>
</evidence>
<dbReference type="Pfam" id="PF00564">
    <property type="entry name" value="PB1"/>
    <property type="match status" value="1"/>
</dbReference>
<dbReference type="InterPro" id="IPR053198">
    <property type="entry name" value="Gynoecium_Dev_Regulator"/>
</dbReference>
<dbReference type="InterPro" id="IPR000270">
    <property type="entry name" value="PB1_dom"/>
</dbReference>
<sequence length="557" mass="59617">MDPPSPAPPSTATDSLLDLPPLPTPTTKVRLLCSYGGHIVQRPHDKTLCYAGGDNRVVAVDRRTTISSLSALSSHLSRTLYGNRPFYLKYQLPDEELDSLITVTTDEDLQNMLEEHDRTITASVTSSRIRLFLFPVKPESLGSALLDSKADSWFSDALNNTRMARRGQSTDSGFGHELIGFENLGGSNSVVSSEGQGDNLSAIGGSAGDAKQTLDFGGGSVPESMVLETSSSFGSTSSSISMSNIPAIGVQAEDGGVNLLDKRVRVPSSSASVESDSIVGSTGFQPKVGIHQEPLIQVMSSMASHSLFEAEGSNANPSLIQMPKMVQVSGYPLPQTLDGKQPQPGMQYVHGGACYVPHYPSGPLPVSSCYPFYQVPMQQPQQTPYPLNQQYPIYLVPVQQMQSHSMSVLPNINHAAVMASNRPPLHPQSVINPPSVAYKEVMAAQSVPESGSKVYTTVPTASLPISAPSQTQQQYTVLPEPQLISQPVSTASVPAANDANEFDDDLAYNQIYKSQPPPPSFISQCQTITKGAAVLLSESSMQMHSNNVMNQAPSHSQ</sequence>
<feature type="region of interest" description="Disordered" evidence="1">
    <location>
        <begin position="1"/>
        <end position="22"/>
    </location>
</feature>
<feature type="domain" description="PB1" evidence="2">
    <location>
        <begin position="43"/>
        <end position="136"/>
    </location>
</feature>
<accession>A0A0V0IKE2</accession>
<reference evidence="3" key="1">
    <citation type="submission" date="2015-12" db="EMBL/GenBank/DDBJ databases">
        <title>Gene expression during late stages of embryo sac development: a critical building block for successful pollen-pistil interactions.</title>
        <authorList>
            <person name="Liu Y."/>
            <person name="Joly V."/>
            <person name="Sabar M."/>
            <person name="Matton D.P."/>
        </authorList>
    </citation>
    <scope>NUCLEOTIDE SEQUENCE</scope>
</reference>
<dbReference type="SMART" id="SM00666">
    <property type="entry name" value="PB1"/>
    <property type="match status" value="1"/>
</dbReference>
<organism evidence="3">
    <name type="scientific">Solanum chacoense</name>
    <name type="common">Chaco potato</name>
    <dbReference type="NCBI Taxonomy" id="4108"/>
    <lineage>
        <taxon>Eukaryota</taxon>
        <taxon>Viridiplantae</taxon>
        <taxon>Streptophyta</taxon>
        <taxon>Embryophyta</taxon>
        <taxon>Tracheophyta</taxon>
        <taxon>Spermatophyta</taxon>
        <taxon>Magnoliopsida</taxon>
        <taxon>eudicotyledons</taxon>
        <taxon>Gunneridae</taxon>
        <taxon>Pentapetalae</taxon>
        <taxon>asterids</taxon>
        <taxon>lamiids</taxon>
        <taxon>Solanales</taxon>
        <taxon>Solanaceae</taxon>
        <taxon>Solanoideae</taxon>
        <taxon>Solaneae</taxon>
        <taxon>Solanum</taxon>
    </lineage>
</organism>
<name>A0A0V0IKE2_SOLCH</name>
<dbReference type="PANTHER" id="PTHR31066:SF88">
    <property type="entry name" value="PB1 DOMAIN-CONTAINING PROTEIN"/>
    <property type="match status" value="1"/>
</dbReference>
<protein>
    <submittedName>
        <fullName evidence="3">Putative ovule protein</fullName>
    </submittedName>
</protein>
<dbReference type="CDD" id="cd06410">
    <property type="entry name" value="PB1_UP2"/>
    <property type="match status" value="1"/>
</dbReference>